<keyword evidence="7 9" id="KW-0687">Ribonucleoprotein</keyword>
<proteinExistence type="inferred from homology"/>
<evidence type="ECO:0000256" key="6">
    <source>
        <dbReference type="ARBA" id="ARBA00023086"/>
    </source>
</evidence>
<evidence type="ECO:0000256" key="1">
    <source>
        <dbReference type="ARBA" id="ARBA00014389"/>
    </source>
</evidence>
<dbReference type="GO" id="GO:0019029">
    <property type="term" value="C:helical viral capsid"/>
    <property type="evidence" value="ECO:0007669"/>
    <property type="project" value="UniProtKB-UniRule"/>
</dbReference>
<evidence type="ECO:0000256" key="5">
    <source>
        <dbReference type="ARBA" id="ARBA00022884"/>
    </source>
</evidence>
<dbReference type="GO" id="GO:1990904">
    <property type="term" value="C:ribonucleoprotein complex"/>
    <property type="evidence" value="ECO:0007669"/>
    <property type="project" value="UniProtKB-UniRule"/>
</dbReference>
<dbReference type="GO" id="GO:0019013">
    <property type="term" value="C:viral nucleocapsid"/>
    <property type="evidence" value="ECO:0007669"/>
    <property type="project" value="UniProtKB-UniRule"/>
</dbReference>
<dbReference type="EMBL" id="MW314718">
    <property type="protein sequence ID" value="UOS86045.1"/>
    <property type="molecule type" value="Viral_cRNA"/>
</dbReference>
<organism evidence="10 11">
    <name type="scientific">Hymenopteran rhabdo-related virus 46</name>
    <dbReference type="NCBI Taxonomy" id="2847807"/>
    <lineage>
        <taxon>Viruses</taxon>
        <taxon>Riboviria</taxon>
        <taxon>Orthornavirae</taxon>
        <taxon>Negarnaviricota</taxon>
        <taxon>Haploviricotina</taxon>
        <taxon>Monjiviricetes</taxon>
        <taxon>Mononegavirales</taxon>
        <taxon>Rhabdoviridae</taxon>
        <taxon>Deltarhabdovirinae</taxon>
        <taxon>Alphahymrhavirus</taxon>
        <taxon>Alphahymrhavirus radians</taxon>
    </lineage>
</organism>
<reference evidence="10" key="2">
    <citation type="submission" date="2020-11" db="EMBL/GenBank/DDBJ databases">
        <authorList>
            <person name="Kaefer S."/>
            <person name="Paraskevopoulou S."/>
            <person name="Zirkel F."/>
            <person name="Wieseke N."/>
            <person name="Donath A."/>
            <person name="Petersen M."/>
            <person name="Jones T.C."/>
            <person name="Liu S."/>
            <person name="Zhou X."/>
            <person name="Middendorf M."/>
            <person name="Junglen S."/>
            <person name="Misof B."/>
            <person name="Drosten C."/>
        </authorList>
    </citation>
    <scope>NUCLEOTIDE SEQUENCE</scope>
    <source>
        <strain evidence="10">OKIAV46</strain>
    </source>
</reference>
<evidence type="ECO:0000256" key="8">
    <source>
        <dbReference type="ARBA" id="ARBA00033344"/>
    </source>
</evidence>
<dbReference type="Pfam" id="PF03216">
    <property type="entry name" value="Rhabdo_ncap_2"/>
    <property type="match status" value="1"/>
</dbReference>
<keyword evidence="11" id="KW-1185">Reference proteome</keyword>
<comment type="subcellular location">
    <subcellularLocation>
        <location evidence="9">Virion</location>
    </subcellularLocation>
    <subcellularLocation>
        <location evidence="9">Host cytoplasm</location>
    </subcellularLocation>
</comment>
<keyword evidence="2 9" id="KW-1139">Helical capsid protein</keyword>
<comment type="subunit">
    <text evidence="9">Homomultimerizes to form the nucleocapsid. Binds to viral genomic RNA.</text>
</comment>
<keyword evidence="9" id="KW-1035">Host cytoplasm</keyword>
<dbReference type="Proteomes" id="UP000831892">
    <property type="component" value="Segment"/>
</dbReference>
<sequence length="455" mass="50460">MSSRLENSAQDLGEVIATALPHLPKATAPSLAGWSDDLLAKLAADIRFPNYVKNRGMLKKVLARFYDFYFSGTIRAGDTLVATVFDAIAISETESGPIWSDHHVSPTGFYVANTSQEENLTVQDTGAIPTVEYADPKWSEEARKKYDALMTEYTLENSNQFRNNIQRILTNIRSDGHSTEPEKALVRLSGFLALTLCRSAIKSALQMGNSFLKKQYRANLATVAFWPIESAFTPPCTACLKACELGLKKGLAPTSKIFTLLAHEFVVSRESGYENQSAPGYMSAAVLTHTARNGLGLIGLIEQASDITGFSWKDMLEMTFYNKTETSWRTVAHFFATYLNVRGTQAGYNWARVINHGYLRGLAPKENPFLACIMAAVIENIQGTGIWEAEWAKLYAKDMEDAKNLGRALYLESRPTLDRLESTAKSRKLIALAQTIKDSRATNGDDADLENMTWN</sequence>
<accession>A0AAE9H2L5</accession>
<evidence type="ECO:0000256" key="9">
    <source>
        <dbReference type="RuleBase" id="RU369108"/>
    </source>
</evidence>
<evidence type="ECO:0000256" key="2">
    <source>
        <dbReference type="ARBA" id="ARBA00022497"/>
    </source>
</evidence>
<comment type="similarity">
    <text evidence="9">Belongs to the nucleorhabdovirus nucleocapsid protein family.</text>
</comment>
<evidence type="ECO:0000313" key="11">
    <source>
        <dbReference type="Proteomes" id="UP000831892"/>
    </source>
</evidence>
<name>A0AAE9H2L5_9RHAB</name>
<keyword evidence="6 9" id="KW-0543">Viral nucleoprotein</keyword>
<comment type="function">
    <text evidence="9">Encapsidates the genome, protecting it from nucleases. The encapsidated genomic RNA is termed the nucleocapsid (NC) and serves as template for viral transcription and replication.</text>
</comment>
<dbReference type="InterPro" id="IPR004902">
    <property type="entry name" value="Rhabdo_ncap_2"/>
</dbReference>
<evidence type="ECO:0000256" key="3">
    <source>
        <dbReference type="ARBA" id="ARBA00022561"/>
    </source>
</evidence>
<evidence type="ECO:0000256" key="7">
    <source>
        <dbReference type="ARBA" id="ARBA00023274"/>
    </source>
</evidence>
<evidence type="ECO:0000256" key="4">
    <source>
        <dbReference type="ARBA" id="ARBA00022844"/>
    </source>
</evidence>
<protein>
    <recommendedName>
        <fullName evidence="1 9">Nucleoprotein</fullName>
        <shortName evidence="9">NP</shortName>
        <shortName evidence="9">Protein N</shortName>
    </recommendedName>
    <alternativeName>
        <fullName evidence="8 9">Nucleocapsid protein</fullName>
    </alternativeName>
</protein>
<keyword evidence="4 9" id="KW-0946">Virion</keyword>
<reference evidence="10" key="1">
    <citation type="journal article" date="2019" name="PLoS Pathog.">
        <title>Re-assessing the diversity of negative strand RNA viruses in insects.</title>
        <authorList>
            <person name="Kafer S."/>
            <person name="Paraskevopoulou S."/>
            <person name="Zirkel F."/>
            <person name="Wieseke N."/>
            <person name="Donath A."/>
            <person name="Petersen M."/>
            <person name="Jones T.C."/>
            <person name="Liu S."/>
            <person name="Zhou X."/>
            <person name="Middendorf M."/>
            <person name="Junglen S."/>
            <person name="Misof B."/>
            <person name="Drosten C."/>
        </authorList>
    </citation>
    <scope>NUCLEOTIDE SEQUENCE</scope>
    <source>
        <strain evidence="10">OKIAV46</strain>
    </source>
</reference>
<keyword evidence="3 9" id="KW-0167">Capsid protein</keyword>
<dbReference type="GO" id="GO:0030430">
    <property type="term" value="C:host cell cytoplasm"/>
    <property type="evidence" value="ECO:0007669"/>
    <property type="project" value="UniProtKB-SubCell"/>
</dbReference>
<dbReference type="GO" id="GO:0003723">
    <property type="term" value="F:RNA binding"/>
    <property type="evidence" value="ECO:0007669"/>
    <property type="project" value="UniProtKB-UniRule"/>
</dbReference>
<evidence type="ECO:0000313" key="10">
    <source>
        <dbReference type="EMBL" id="UOS86045.1"/>
    </source>
</evidence>
<keyword evidence="5 9" id="KW-0694">RNA-binding</keyword>